<dbReference type="AlphaFoldDB" id="A0A9X2S607"/>
<keyword evidence="3" id="KW-1185">Reference proteome</keyword>
<protein>
    <submittedName>
        <fullName evidence="2">Amidohydrolase</fullName>
    </submittedName>
</protein>
<accession>A0A9X2S607</accession>
<dbReference type="InterPro" id="IPR011059">
    <property type="entry name" value="Metal-dep_hydrolase_composite"/>
</dbReference>
<dbReference type="GO" id="GO:0016810">
    <property type="term" value="F:hydrolase activity, acting on carbon-nitrogen (but not peptide) bonds"/>
    <property type="evidence" value="ECO:0007669"/>
    <property type="project" value="InterPro"/>
</dbReference>
<dbReference type="Pfam" id="PF01979">
    <property type="entry name" value="Amidohydro_1"/>
    <property type="match status" value="1"/>
</dbReference>
<dbReference type="PANTHER" id="PTHR43135:SF3">
    <property type="entry name" value="ALPHA-D-RIBOSE 1-METHYLPHOSPHONATE 5-TRIPHOSPHATE DIPHOSPHATASE"/>
    <property type="match status" value="1"/>
</dbReference>
<organism evidence="2 3">
    <name type="scientific">Anaerosalibacter massiliensis</name>
    <dbReference type="NCBI Taxonomy" id="1347392"/>
    <lineage>
        <taxon>Bacteria</taxon>
        <taxon>Bacillati</taxon>
        <taxon>Bacillota</taxon>
        <taxon>Tissierellia</taxon>
        <taxon>Tissierellales</taxon>
        <taxon>Sporanaerobacteraceae</taxon>
        <taxon>Anaerosalibacter</taxon>
    </lineage>
</organism>
<dbReference type="Gene3D" id="3.20.20.140">
    <property type="entry name" value="Metal-dependent hydrolases"/>
    <property type="match status" value="1"/>
</dbReference>
<dbReference type="EMBL" id="JANJZL010000012">
    <property type="protein sequence ID" value="MCR2045118.1"/>
    <property type="molecule type" value="Genomic_DNA"/>
</dbReference>
<evidence type="ECO:0000259" key="1">
    <source>
        <dbReference type="Pfam" id="PF01979"/>
    </source>
</evidence>
<dbReference type="CDD" id="cd01309">
    <property type="entry name" value="Met_dep_hydrolase_C"/>
    <property type="match status" value="1"/>
</dbReference>
<comment type="caution">
    <text evidence="2">The sequence shown here is derived from an EMBL/GenBank/DDBJ whole genome shotgun (WGS) entry which is preliminary data.</text>
</comment>
<sequence>MILFKNCSIADVKNGRFIDRDILIEGEKIKEVSNNIDILDENIEIIDIKNNKVFPGFIDGHSHIGMWTLNYNGNDANECIQPMTPSLRAIDGLNPQDRAFESAYKAGITTIMICPGSGNVIGGQAAIIKSCGKTIEEKLMKFPAALKVALGENPKNVYSELKMSPSSRMSTASLLREKFEKAKLYLEEKEQGKLVEYDMDLEAIIPVMKKEIPLKIHSHRSDDTITGINIAKEFGLKATLDHCTEGYLIIDKLKEVNFPIMVGPLFSFRTKDEVKNATYENPIELIRNGLNISVVSDHPFSNCEYLPIYVGLLVKYGMDYFDAIKTITINPAMALGIDNRVGSIESGKDGDLVIFDGDPLEISTKTLLTMINGRIVYRANK</sequence>
<dbReference type="OrthoDB" id="9776455at2"/>
<name>A0A9X2S607_9FIRM</name>
<dbReference type="SUPFAM" id="SSF51338">
    <property type="entry name" value="Composite domain of metallo-dependent hydrolases"/>
    <property type="match status" value="1"/>
</dbReference>
<gene>
    <name evidence="2" type="ORF">NSA23_13495</name>
</gene>
<dbReference type="InterPro" id="IPR032466">
    <property type="entry name" value="Metal_Hydrolase"/>
</dbReference>
<proteinExistence type="predicted"/>
<feature type="domain" description="Amidohydrolase-related" evidence="1">
    <location>
        <begin position="53"/>
        <end position="376"/>
    </location>
</feature>
<dbReference type="InterPro" id="IPR006680">
    <property type="entry name" value="Amidohydro-rel"/>
</dbReference>
<evidence type="ECO:0000313" key="3">
    <source>
        <dbReference type="Proteomes" id="UP001142078"/>
    </source>
</evidence>
<dbReference type="RefSeq" id="WP_042679611.1">
    <property type="nucleotide sequence ID" value="NZ_CABKTM010000014.1"/>
</dbReference>
<evidence type="ECO:0000313" key="2">
    <source>
        <dbReference type="EMBL" id="MCR2045118.1"/>
    </source>
</evidence>
<dbReference type="PANTHER" id="PTHR43135">
    <property type="entry name" value="ALPHA-D-RIBOSE 1-METHYLPHOSPHONATE 5-TRIPHOSPHATE DIPHOSPHATASE"/>
    <property type="match status" value="1"/>
</dbReference>
<reference evidence="2" key="1">
    <citation type="submission" date="2022-07" db="EMBL/GenBank/DDBJ databases">
        <title>Enhanced cultured diversity of the mouse gut microbiota enables custom-made synthetic communities.</title>
        <authorList>
            <person name="Afrizal A."/>
        </authorList>
    </citation>
    <scope>NUCLEOTIDE SEQUENCE</scope>
    <source>
        <strain evidence="2">DSM 29482</strain>
    </source>
</reference>
<dbReference type="SUPFAM" id="SSF51556">
    <property type="entry name" value="Metallo-dependent hydrolases"/>
    <property type="match status" value="1"/>
</dbReference>
<dbReference type="InterPro" id="IPR051781">
    <property type="entry name" value="Metallo-dep_Hydrolase"/>
</dbReference>
<dbReference type="Proteomes" id="UP001142078">
    <property type="component" value="Unassembled WGS sequence"/>
</dbReference>